<dbReference type="InParanoid" id="S8F3Y7"/>
<evidence type="ECO:0000313" key="2">
    <source>
        <dbReference type="Proteomes" id="UP000015241"/>
    </source>
</evidence>
<protein>
    <submittedName>
        <fullName evidence="1">Uncharacterized protein</fullName>
    </submittedName>
</protein>
<dbReference type="EMBL" id="KE504188">
    <property type="protein sequence ID" value="EPS96465.1"/>
    <property type="molecule type" value="Genomic_DNA"/>
</dbReference>
<evidence type="ECO:0000313" key="1">
    <source>
        <dbReference type="EMBL" id="EPS96465.1"/>
    </source>
</evidence>
<dbReference type="AlphaFoldDB" id="S8F3Y7"/>
<dbReference type="HOGENOM" id="CLU_2334342_0_0_1"/>
<reference evidence="1 2" key="1">
    <citation type="journal article" date="2012" name="Science">
        <title>The Paleozoic origin of enzymatic lignin decomposition reconstructed from 31 fungal genomes.</title>
        <authorList>
            <person name="Floudas D."/>
            <person name="Binder M."/>
            <person name="Riley R."/>
            <person name="Barry K."/>
            <person name="Blanchette R.A."/>
            <person name="Henrissat B."/>
            <person name="Martinez A.T."/>
            <person name="Otillar R."/>
            <person name="Spatafora J.W."/>
            <person name="Yadav J.S."/>
            <person name="Aerts A."/>
            <person name="Benoit I."/>
            <person name="Boyd A."/>
            <person name="Carlson A."/>
            <person name="Copeland A."/>
            <person name="Coutinho P.M."/>
            <person name="de Vries R.P."/>
            <person name="Ferreira P."/>
            <person name="Findley K."/>
            <person name="Foster B."/>
            <person name="Gaskell J."/>
            <person name="Glotzer D."/>
            <person name="Gorecki P."/>
            <person name="Heitman J."/>
            <person name="Hesse C."/>
            <person name="Hori C."/>
            <person name="Igarashi K."/>
            <person name="Jurgens J.A."/>
            <person name="Kallen N."/>
            <person name="Kersten P."/>
            <person name="Kohler A."/>
            <person name="Kuees U."/>
            <person name="Kumar T.K.A."/>
            <person name="Kuo A."/>
            <person name="LaButti K."/>
            <person name="Larrondo L.F."/>
            <person name="Lindquist E."/>
            <person name="Ling A."/>
            <person name="Lombard V."/>
            <person name="Lucas S."/>
            <person name="Lundell T."/>
            <person name="Martin R."/>
            <person name="McLaughlin D.J."/>
            <person name="Morgenstern I."/>
            <person name="Morin E."/>
            <person name="Murat C."/>
            <person name="Nagy L.G."/>
            <person name="Nolan M."/>
            <person name="Ohm R.A."/>
            <person name="Patyshakuliyeva A."/>
            <person name="Rokas A."/>
            <person name="Ruiz-Duenas F.J."/>
            <person name="Sabat G."/>
            <person name="Salamov A."/>
            <person name="Samejima M."/>
            <person name="Schmutz J."/>
            <person name="Slot J.C."/>
            <person name="St John F."/>
            <person name="Stenlid J."/>
            <person name="Sun H."/>
            <person name="Sun S."/>
            <person name="Syed K."/>
            <person name="Tsang A."/>
            <person name="Wiebenga A."/>
            <person name="Young D."/>
            <person name="Pisabarro A."/>
            <person name="Eastwood D.C."/>
            <person name="Martin F."/>
            <person name="Cullen D."/>
            <person name="Grigoriev I.V."/>
            <person name="Hibbett D.S."/>
        </authorList>
    </citation>
    <scope>NUCLEOTIDE SEQUENCE</scope>
    <source>
        <strain evidence="2">FP-58527</strain>
    </source>
</reference>
<gene>
    <name evidence="1" type="ORF">FOMPIDRAFT_86328</name>
</gene>
<dbReference type="OrthoDB" id="3022201at2759"/>
<proteinExistence type="predicted"/>
<accession>S8F3Y7</accession>
<organism evidence="1 2">
    <name type="scientific">Fomitopsis schrenkii</name>
    <name type="common">Brown rot fungus</name>
    <dbReference type="NCBI Taxonomy" id="2126942"/>
    <lineage>
        <taxon>Eukaryota</taxon>
        <taxon>Fungi</taxon>
        <taxon>Dikarya</taxon>
        <taxon>Basidiomycota</taxon>
        <taxon>Agaricomycotina</taxon>
        <taxon>Agaricomycetes</taxon>
        <taxon>Polyporales</taxon>
        <taxon>Fomitopsis</taxon>
    </lineage>
</organism>
<dbReference type="Proteomes" id="UP000015241">
    <property type="component" value="Unassembled WGS sequence"/>
</dbReference>
<sequence>MSSIPKDWTPAATADIAKMTPAEFGGTDPKVFHEQKVQQYYDNHKTGSLKTAVKAKIRRGAHSGGTDPNEADHITVSFKDSKKKDVGGGGVHVYTGR</sequence>
<name>S8F3Y7_FOMSC</name>
<keyword evidence="2" id="KW-1185">Reference proteome</keyword>